<protein>
    <recommendedName>
        <fullName evidence="3">NERD domain-containing protein</fullName>
    </recommendedName>
</protein>
<evidence type="ECO:0008006" key="3">
    <source>
        <dbReference type="Google" id="ProtNLM"/>
    </source>
</evidence>
<sequence length="177" mass="20420">MKTQGILVLANPNTVVKDVPPDFPIVYKKQITYYLQNLRSTGVVLSATQIYDITQQIQNDQKKFSPFPLCSYYNIDVNDLRTGLLCRYCNKHLRRNNRETWYCEYCSKDALDPFNDGIKDWLKLVKNSITNEECRGFLELKNPNAARYALSKSSLVKKGKSTATFYISGNRRAITDK</sequence>
<name>A0A927MTL2_9BACL</name>
<dbReference type="Proteomes" id="UP000658225">
    <property type="component" value="Unassembled WGS sequence"/>
</dbReference>
<gene>
    <name evidence="1" type="ORF">H4683_004291</name>
</gene>
<dbReference type="AlphaFoldDB" id="A0A927MTL2"/>
<dbReference type="EMBL" id="JADBEL010000056">
    <property type="protein sequence ID" value="MBE1557154.1"/>
    <property type="molecule type" value="Genomic_DNA"/>
</dbReference>
<evidence type="ECO:0000313" key="1">
    <source>
        <dbReference type="EMBL" id="MBE1557154.1"/>
    </source>
</evidence>
<comment type="caution">
    <text evidence="1">The sequence shown here is derived from an EMBL/GenBank/DDBJ whole genome shotgun (WGS) entry which is preliminary data.</text>
</comment>
<accession>A0A927MTL2</accession>
<keyword evidence="2" id="KW-1185">Reference proteome</keyword>
<evidence type="ECO:0000313" key="2">
    <source>
        <dbReference type="Proteomes" id="UP000658225"/>
    </source>
</evidence>
<proteinExistence type="predicted"/>
<organism evidence="1 2">
    <name type="scientific">Sporosarcina limicola</name>
    <dbReference type="NCBI Taxonomy" id="34101"/>
    <lineage>
        <taxon>Bacteria</taxon>
        <taxon>Bacillati</taxon>
        <taxon>Bacillota</taxon>
        <taxon>Bacilli</taxon>
        <taxon>Bacillales</taxon>
        <taxon>Caryophanaceae</taxon>
        <taxon>Sporosarcina</taxon>
    </lineage>
</organism>
<reference evidence="1" key="1">
    <citation type="submission" date="2020-10" db="EMBL/GenBank/DDBJ databases">
        <title>Genomic Encyclopedia of Type Strains, Phase IV (KMG-IV): sequencing the most valuable type-strain genomes for metagenomic binning, comparative biology and taxonomic classification.</title>
        <authorList>
            <person name="Goeker M."/>
        </authorList>
    </citation>
    <scope>NUCLEOTIDE SEQUENCE</scope>
    <source>
        <strain evidence="1">DSM 13886</strain>
    </source>
</reference>